<dbReference type="InterPro" id="IPR012337">
    <property type="entry name" value="RNaseH-like_sf"/>
</dbReference>
<dbReference type="InterPro" id="IPR050951">
    <property type="entry name" value="Retrovirus_Pol_polyprotein"/>
</dbReference>
<dbReference type="GO" id="GO:0016787">
    <property type="term" value="F:hydrolase activity"/>
    <property type="evidence" value="ECO:0007669"/>
    <property type="project" value="UniProtKB-KW"/>
</dbReference>
<dbReference type="PANTHER" id="PTHR37984:SF5">
    <property type="entry name" value="PROTEIN NYNRIN-LIKE"/>
    <property type="match status" value="1"/>
</dbReference>
<dbReference type="InterPro" id="IPR036397">
    <property type="entry name" value="RNaseH_sf"/>
</dbReference>
<dbReference type="EMBL" id="KQ484085">
    <property type="protein sequence ID" value="KYP37637.1"/>
    <property type="molecule type" value="Genomic_DNA"/>
</dbReference>
<dbReference type="PROSITE" id="PS50994">
    <property type="entry name" value="INTEGRASE"/>
    <property type="match status" value="1"/>
</dbReference>
<dbReference type="SUPFAM" id="SSF53098">
    <property type="entry name" value="Ribonuclease H-like"/>
    <property type="match status" value="1"/>
</dbReference>
<dbReference type="Gramene" id="C.cajan_43061.t">
    <property type="protein sequence ID" value="C.cajan_43061.t.cds1"/>
    <property type="gene ID" value="C.cajan_43061"/>
</dbReference>
<dbReference type="OMA" id="TMAVHEM"/>
<dbReference type="AlphaFoldDB" id="A0A151R521"/>
<evidence type="ECO:0000313" key="2">
    <source>
        <dbReference type="EMBL" id="KYP37637.1"/>
    </source>
</evidence>
<organism evidence="2 3">
    <name type="scientific">Cajanus cajan</name>
    <name type="common">Pigeon pea</name>
    <name type="synonym">Cajanus indicus</name>
    <dbReference type="NCBI Taxonomy" id="3821"/>
    <lineage>
        <taxon>Eukaryota</taxon>
        <taxon>Viridiplantae</taxon>
        <taxon>Streptophyta</taxon>
        <taxon>Embryophyta</taxon>
        <taxon>Tracheophyta</taxon>
        <taxon>Spermatophyta</taxon>
        <taxon>Magnoliopsida</taxon>
        <taxon>eudicotyledons</taxon>
        <taxon>Gunneridae</taxon>
        <taxon>Pentapetalae</taxon>
        <taxon>rosids</taxon>
        <taxon>fabids</taxon>
        <taxon>Fabales</taxon>
        <taxon>Fabaceae</taxon>
        <taxon>Papilionoideae</taxon>
        <taxon>50 kb inversion clade</taxon>
        <taxon>NPAAA clade</taxon>
        <taxon>indigoferoid/millettioid clade</taxon>
        <taxon>Phaseoleae</taxon>
        <taxon>Cajanus</taxon>
    </lineage>
</organism>
<evidence type="ECO:0000259" key="1">
    <source>
        <dbReference type="PROSITE" id="PS50994"/>
    </source>
</evidence>
<dbReference type="Proteomes" id="UP000075243">
    <property type="component" value="Unassembled WGS sequence"/>
</dbReference>
<protein>
    <submittedName>
        <fullName evidence="2">Pol polyprotein</fullName>
        <ecNumber evidence="2">3.1.6.-</ecNumber>
    </submittedName>
</protein>
<reference evidence="2" key="1">
    <citation type="journal article" date="2012" name="Nat. Biotechnol.">
        <title>Draft genome sequence of pigeonpea (Cajanus cajan), an orphan legume crop of resource-poor farmers.</title>
        <authorList>
            <person name="Varshney R.K."/>
            <person name="Chen W."/>
            <person name="Li Y."/>
            <person name="Bharti A.K."/>
            <person name="Saxena R.K."/>
            <person name="Schlueter J.A."/>
            <person name="Donoghue M.T."/>
            <person name="Azam S."/>
            <person name="Fan G."/>
            <person name="Whaley A.M."/>
            <person name="Farmer A.D."/>
            <person name="Sheridan J."/>
            <person name="Iwata A."/>
            <person name="Tuteja R."/>
            <person name="Penmetsa R.V."/>
            <person name="Wu W."/>
            <person name="Upadhyaya H.D."/>
            <person name="Yang S.P."/>
            <person name="Shah T."/>
            <person name="Saxena K.B."/>
            <person name="Michael T."/>
            <person name="McCombie W.R."/>
            <person name="Yang B."/>
            <person name="Zhang G."/>
            <person name="Yang H."/>
            <person name="Wang J."/>
            <person name="Spillane C."/>
            <person name="Cook D.R."/>
            <person name="May G.D."/>
            <person name="Xu X."/>
            <person name="Jackson S.A."/>
        </authorList>
    </citation>
    <scope>NUCLEOTIDE SEQUENCE [LARGE SCALE GENOMIC DNA]</scope>
</reference>
<name>A0A151R521_CAJCA</name>
<accession>A0A151R521</accession>
<gene>
    <name evidence="2" type="ORF">KK1_041156</name>
</gene>
<dbReference type="InterPro" id="IPR001584">
    <property type="entry name" value="Integrase_cat-core"/>
</dbReference>
<dbReference type="Gene3D" id="3.30.420.10">
    <property type="entry name" value="Ribonuclease H-like superfamily/Ribonuclease H"/>
    <property type="match status" value="1"/>
</dbReference>
<keyword evidence="2" id="KW-0378">Hydrolase</keyword>
<dbReference type="PANTHER" id="PTHR37984">
    <property type="entry name" value="PROTEIN CBG26694"/>
    <property type="match status" value="1"/>
</dbReference>
<dbReference type="GO" id="GO:0003676">
    <property type="term" value="F:nucleic acid binding"/>
    <property type="evidence" value="ECO:0007669"/>
    <property type="project" value="InterPro"/>
</dbReference>
<dbReference type="GO" id="GO:0015074">
    <property type="term" value="P:DNA integration"/>
    <property type="evidence" value="ECO:0007669"/>
    <property type="project" value="InterPro"/>
</dbReference>
<dbReference type="Pfam" id="PF00665">
    <property type="entry name" value="rve"/>
    <property type="match status" value="1"/>
</dbReference>
<proteinExistence type="predicted"/>
<evidence type="ECO:0000313" key="3">
    <source>
        <dbReference type="Proteomes" id="UP000075243"/>
    </source>
</evidence>
<sequence length="168" mass="19027">MAKGQVEFLIVAVDYFTKWIEAEPLATINATNIQKFVWKNIITRFGLPHAFISDNGLQFTDKKFNTLLENLGIRHRFTSVEHPQSNGQAEAANKVILTKLKKQLGSAKGAWAEELPEFLWAYRCTPQSTTKETPFRLAYDTDAMIPVEVGEPSFRRTHFHAESNDGAI</sequence>
<keyword evidence="3" id="KW-1185">Reference proteome</keyword>
<dbReference type="EC" id="3.1.6.-" evidence="2"/>
<feature type="domain" description="Integrase catalytic" evidence="1">
    <location>
        <begin position="1"/>
        <end position="142"/>
    </location>
</feature>